<sequence length="96" mass="10287">MGAVDLAVQVVALHVADQLAIQIQLVQVTAAVIQVVQMLACRKGQRGQVAQWIVVVGQCALRRGLCGQSPQRVVSKFQFLGGDAQFSAGVRRFALD</sequence>
<comment type="caution">
    <text evidence="1">The sequence shown here is derived from an EMBL/GenBank/DDBJ whole genome shotgun (WGS) entry which is preliminary data.</text>
</comment>
<accession>A0AAX1VVL9</accession>
<organism evidence="1 2">
    <name type="scientific">Pseudomonas amygdali pv. tabaci</name>
    <name type="common">Pseudomonas syringae pv. tabaci</name>
    <dbReference type="NCBI Taxonomy" id="322"/>
    <lineage>
        <taxon>Bacteria</taxon>
        <taxon>Pseudomonadati</taxon>
        <taxon>Pseudomonadota</taxon>
        <taxon>Gammaproteobacteria</taxon>
        <taxon>Pseudomonadales</taxon>
        <taxon>Pseudomonadaceae</taxon>
        <taxon>Pseudomonas</taxon>
        <taxon>Pseudomonas amygdali</taxon>
    </lineage>
</organism>
<name>A0AAX1VVL9_PSEAJ</name>
<dbReference type="EMBL" id="RBNX01000096">
    <property type="protein sequence ID" value="RML81910.1"/>
    <property type="molecule type" value="Genomic_DNA"/>
</dbReference>
<proteinExistence type="predicted"/>
<dbReference type="AlphaFoldDB" id="A0AAX1VVL9"/>
<dbReference type="Proteomes" id="UP000280350">
    <property type="component" value="Unassembled WGS sequence"/>
</dbReference>
<evidence type="ECO:0000313" key="1">
    <source>
        <dbReference type="EMBL" id="RML81910.1"/>
    </source>
</evidence>
<gene>
    <name evidence="1" type="ORF">ALQ89_200017</name>
</gene>
<protein>
    <submittedName>
        <fullName evidence="1">Uncharacterized protein</fullName>
    </submittedName>
</protein>
<evidence type="ECO:0000313" key="2">
    <source>
        <dbReference type="Proteomes" id="UP000280350"/>
    </source>
</evidence>
<reference evidence="1 2" key="1">
    <citation type="submission" date="2018-08" db="EMBL/GenBank/DDBJ databases">
        <title>Recombination of ecologically and evolutionarily significant loci maintains genetic cohesion in the Pseudomonas syringae species complex.</title>
        <authorList>
            <person name="Dillon M."/>
            <person name="Thakur S."/>
            <person name="Almeida R.N.D."/>
            <person name="Weir B.S."/>
            <person name="Guttman D.S."/>
        </authorList>
    </citation>
    <scope>NUCLEOTIDE SEQUENCE [LARGE SCALE GENOMIC DNA]</scope>
    <source>
        <strain evidence="1 2">ICMP 2851</strain>
    </source>
</reference>